<name>A0A0B2ALR2_9MICC</name>
<evidence type="ECO:0000259" key="2">
    <source>
        <dbReference type="Pfam" id="PF01321"/>
    </source>
</evidence>
<dbReference type="PANTHER" id="PTHR46112:SF2">
    <property type="entry name" value="XAA-PRO AMINOPEPTIDASE P-RELATED"/>
    <property type="match status" value="1"/>
</dbReference>
<dbReference type="Gene3D" id="3.90.230.10">
    <property type="entry name" value="Creatinase/methionine aminopeptidase superfamily"/>
    <property type="match status" value="1"/>
</dbReference>
<evidence type="ECO:0000259" key="1">
    <source>
        <dbReference type="Pfam" id="PF00557"/>
    </source>
</evidence>
<reference evidence="3 4" key="1">
    <citation type="submission" date="2014-09" db="EMBL/GenBank/DDBJ databases">
        <title>Genome sequence of Sinomonas sp. MUSC 117.</title>
        <authorList>
            <person name="Lee L.-H."/>
        </authorList>
    </citation>
    <scope>NUCLEOTIDE SEQUENCE [LARGE SCALE GENOMIC DNA]</scope>
    <source>
        <strain evidence="3 4">MUSC 117</strain>
    </source>
</reference>
<dbReference type="Pfam" id="PF00557">
    <property type="entry name" value="Peptidase_M24"/>
    <property type="match status" value="1"/>
</dbReference>
<dbReference type="InterPro" id="IPR036005">
    <property type="entry name" value="Creatinase/aminopeptidase-like"/>
</dbReference>
<evidence type="ECO:0000313" key="3">
    <source>
        <dbReference type="EMBL" id="KHL02735.1"/>
    </source>
</evidence>
<dbReference type="Gene3D" id="3.40.350.10">
    <property type="entry name" value="Creatinase/prolidase N-terminal domain"/>
    <property type="match status" value="1"/>
</dbReference>
<accession>A0A0B2ALR2</accession>
<keyword evidence="4" id="KW-1185">Reference proteome</keyword>
<dbReference type="STRING" id="1338436.LK10_11600"/>
<dbReference type="PANTHER" id="PTHR46112">
    <property type="entry name" value="AMINOPEPTIDASE"/>
    <property type="match status" value="1"/>
</dbReference>
<evidence type="ECO:0008006" key="5">
    <source>
        <dbReference type="Google" id="ProtNLM"/>
    </source>
</evidence>
<protein>
    <recommendedName>
        <fullName evidence="5">Xaa-Pro aminopeptidase</fullName>
    </recommendedName>
</protein>
<organism evidence="3 4">
    <name type="scientific">Sinomonas humi</name>
    <dbReference type="NCBI Taxonomy" id="1338436"/>
    <lineage>
        <taxon>Bacteria</taxon>
        <taxon>Bacillati</taxon>
        <taxon>Actinomycetota</taxon>
        <taxon>Actinomycetes</taxon>
        <taxon>Micrococcales</taxon>
        <taxon>Micrococcaceae</taxon>
        <taxon>Sinomonas</taxon>
    </lineage>
</organism>
<dbReference type="CDD" id="cd01066">
    <property type="entry name" value="APP_MetAP"/>
    <property type="match status" value="1"/>
</dbReference>
<evidence type="ECO:0000313" key="4">
    <source>
        <dbReference type="Proteomes" id="UP000030982"/>
    </source>
</evidence>
<dbReference type="SUPFAM" id="SSF55920">
    <property type="entry name" value="Creatinase/aminopeptidase"/>
    <property type="match status" value="1"/>
</dbReference>
<comment type="caution">
    <text evidence="3">The sequence shown here is derived from an EMBL/GenBank/DDBJ whole genome shotgun (WGS) entry which is preliminary data.</text>
</comment>
<feature type="domain" description="Peptidase M24" evidence="1">
    <location>
        <begin position="143"/>
        <end position="352"/>
    </location>
</feature>
<proteinExistence type="predicted"/>
<dbReference type="InterPro" id="IPR000587">
    <property type="entry name" value="Creatinase_N"/>
</dbReference>
<dbReference type="InterPro" id="IPR050659">
    <property type="entry name" value="Peptidase_M24B"/>
</dbReference>
<dbReference type="InterPro" id="IPR000994">
    <property type="entry name" value="Pept_M24"/>
</dbReference>
<dbReference type="SUPFAM" id="SSF53092">
    <property type="entry name" value="Creatinase/prolidase N-terminal domain"/>
    <property type="match status" value="1"/>
</dbReference>
<gene>
    <name evidence="3" type="ORF">LK10_11600</name>
</gene>
<dbReference type="InterPro" id="IPR029149">
    <property type="entry name" value="Creatin/AminoP/Spt16_N"/>
</dbReference>
<dbReference type="EMBL" id="JTDL01000116">
    <property type="protein sequence ID" value="KHL02735.1"/>
    <property type="molecule type" value="Genomic_DNA"/>
</dbReference>
<dbReference type="Proteomes" id="UP000030982">
    <property type="component" value="Unassembled WGS sequence"/>
</dbReference>
<dbReference type="AlphaFoldDB" id="A0A0B2ALR2"/>
<dbReference type="Pfam" id="PF01321">
    <property type="entry name" value="Creatinase_N"/>
    <property type="match status" value="1"/>
</dbReference>
<sequence>MAQQGLDAILMFHQESMYYLFGYDALNHGEFQAGILPSDGRDVTVVCCAIDKELIGGLPFVDDVVGLLDDSLDDAAQITVRTLEKMNLLDRGQRIGIELRSHALLPYYYEELRRELDGRCELRDASGLVAELRIRKSPAEIEYVRRAASAQDAGYEAAFPAIRVGNRETGVLAEVLSGMFAAGGDSPGIWPTVASGPRTLASTHSSASGRVIKEDEMVQLVLSGCSRRYQVVGVQSKWVGRPPAAVQEAYKILTEAHLIALDHIAPGLPVSEMARRANTVLELAGMWEPGQHLGFGTGIGYAPTWSDNLRIHERESRVFEPNFVFSLSYRHTLNLDSGPVAITISEPILVTEEGYEKLSRHALTLDLTA</sequence>
<feature type="domain" description="Creatinase N-terminal" evidence="2">
    <location>
        <begin position="1"/>
        <end position="134"/>
    </location>
</feature>